<dbReference type="EMBL" id="WLCG01000008">
    <property type="protein sequence ID" value="MTB64653.1"/>
    <property type="molecule type" value="Genomic_DNA"/>
</dbReference>
<proteinExistence type="predicted"/>
<feature type="transmembrane region" description="Helical" evidence="1">
    <location>
        <begin position="61"/>
        <end position="79"/>
    </location>
</feature>
<evidence type="ECO:0000256" key="1">
    <source>
        <dbReference type="SAM" id="Phobius"/>
    </source>
</evidence>
<keyword evidence="1" id="KW-1133">Transmembrane helix</keyword>
<name>A0A6I4RGU3_9STRE</name>
<reference evidence="2 4" key="2">
    <citation type="submission" date="2019-11" db="EMBL/GenBank/DDBJ databases">
        <title>Streptococcis sp. isolated from the respiratory tract of Marmot.</title>
        <authorList>
            <person name="Zhang G."/>
        </authorList>
    </citation>
    <scope>NUCLEOTIDE SEQUENCE [LARGE SCALE GENOMIC DNA]</scope>
    <source>
        <strain evidence="4">zg-86</strain>
        <strain evidence="2">Zg-86</strain>
    </source>
</reference>
<feature type="transmembrane region" description="Helical" evidence="1">
    <location>
        <begin position="12"/>
        <end position="30"/>
    </location>
</feature>
<dbReference type="RefSeq" id="WP_160463262.1">
    <property type="nucleotide sequence ID" value="NZ_CP072115.1"/>
</dbReference>
<dbReference type="EMBL" id="WUBJ01000007">
    <property type="protein sequence ID" value="MWV56614.1"/>
    <property type="molecule type" value="Genomic_DNA"/>
</dbReference>
<keyword evidence="1" id="KW-0812">Transmembrane</keyword>
<sequence length="104" mass="11982">MKVNLVSPVGQFKQAPVGFSWTTFFFNFWVPLLRGDWKWAAIMFLVNMVIGGVFFNSDVSALALLVWVAWGFFYNKLYIKELFAKGYKPATDFDAEVIRTKVNL</sequence>
<dbReference type="AlphaFoldDB" id="A0A6I4RGU3"/>
<reference evidence="3 5" key="1">
    <citation type="submission" date="2019-10" db="EMBL/GenBank/DDBJ databases">
        <title>Streptococcis sp, isolated from the respiratory tract of Marmot.</title>
        <authorList>
            <person name="Zhang G."/>
        </authorList>
    </citation>
    <scope>NUCLEOTIDE SEQUENCE [LARGE SCALE GENOMIC DNA]</scope>
    <source>
        <strain evidence="3">Zg-70</strain>
        <strain evidence="5">zg-70</strain>
    </source>
</reference>
<gene>
    <name evidence="2" type="ORF">GGG87_06555</name>
    <name evidence="3" type="ORF">GGH11_06470</name>
</gene>
<accession>A0A6I4RGU3</accession>
<organism evidence="3 5">
    <name type="scientific">Streptococcus zhangguiae</name>
    <dbReference type="NCBI Taxonomy" id="2664091"/>
    <lineage>
        <taxon>Bacteria</taxon>
        <taxon>Bacillati</taxon>
        <taxon>Bacillota</taxon>
        <taxon>Bacilli</taxon>
        <taxon>Lactobacillales</taxon>
        <taxon>Streptococcaceae</taxon>
        <taxon>Streptococcus</taxon>
    </lineage>
</organism>
<evidence type="ECO:0000313" key="4">
    <source>
        <dbReference type="Proteomes" id="UP000435060"/>
    </source>
</evidence>
<dbReference type="Proteomes" id="UP000435423">
    <property type="component" value="Unassembled WGS sequence"/>
</dbReference>
<keyword evidence="4" id="KW-1185">Reference proteome</keyword>
<protein>
    <submittedName>
        <fullName evidence="3">DUF2628 domain-containing protein</fullName>
    </submittedName>
</protein>
<evidence type="ECO:0000313" key="3">
    <source>
        <dbReference type="EMBL" id="MWV56614.1"/>
    </source>
</evidence>
<evidence type="ECO:0000313" key="5">
    <source>
        <dbReference type="Proteomes" id="UP000435423"/>
    </source>
</evidence>
<evidence type="ECO:0000313" key="2">
    <source>
        <dbReference type="EMBL" id="MTB64653.1"/>
    </source>
</evidence>
<comment type="caution">
    <text evidence="3">The sequence shown here is derived from an EMBL/GenBank/DDBJ whole genome shotgun (WGS) entry which is preliminary data.</text>
</comment>
<keyword evidence="1" id="KW-0472">Membrane</keyword>
<dbReference type="Proteomes" id="UP000435060">
    <property type="component" value="Unassembled WGS sequence"/>
</dbReference>